<evidence type="ECO:0000256" key="1">
    <source>
        <dbReference type="SAM" id="MobiDB-lite"/>
    </source>
</evidence>
<keyword evidence="3" id="KW-1185">Reference proteome</keyword>
<evidence type="ECO:0000313" key="3">
    <source>
        <dbReference type="Proteomes" id="UP000325273"/>
    </source>
</evidence>
<organism evidence="2 3">
    <name type="scientific">Paraburkholderia panacisoli</name>
    <dbReference type="NCBI Taxonomy" id="2603818"/>
    <lineage>
        <taxon>Bacteria</taxon>
        <taxon>Pseudomonadati</taxon>
        <taxon>Pseudomonadota</taxon>
        <taxon>Betaproteobacteria</taxon>
        <taxon>Burkholderiales</taxon>
        <taxon>Burkholderiaceae</taxon>
        <taxon>Paraburkholderia</taxon>
    </lineage>
</organism>
<dbReference type="Gene3D" id="3.30.1120.70">
    <property type="match status" value="1"/>
</dbReference>
<comment type="caution">
    <text evidence="2">The sequence shown here is derived from an EMBL/GenBank/DDBJ whole genome shotgun (WGS) entry which is preliminary data.</text>
</comment>
<proteinExistence type="predicted"/>
<dbReference type="RefSeq" id="WP_149668093.1">
    <property type="nucleotide sequence ID" value="NZ_VTUZ01000001.1"/>
</dbReference>
<accession>A0A5B0HL06</accession>
<dbReference type="NCBIfam" id="TIGR01537">
    <property type="entry name" value="portal_HK97"/>
    <property type="match status" value="1"/>
</dbReference>
<dbReference type="Proteomes" id="UP000325273">
    <property type="component" value="Unassembled WGS sequence"/>
</dbReference>
<dbReference type="InterPro" id="IPR006427">
    <property type="entry name" value="Portal_HK97"/>
</dbReference>
<dbReference type="Gene3D" id="1.20.1270.210">
    <property type="match status" value="1"/>
</dbReference>
<sequence length="539" mass="61175">MFLSIRADGGDSGDRSPWGEFWFAPVPFRGTKDLNGEQAMRLTAVYACVRVLAESISMLPFVLYTEADSGAKTPNRNHWLYKLFAVRPNDYQNPMEFREMLQGHVALRGNAFARIYSNPAGEVTDLIPLHPDRITIEMLSDTNWRYRVRNRDNSETILNRGDVFHLRGLSSDGIIGLSPIEAARESIATALAAQDYGMRYFQNDATPGGWVEFPGQFKTDEQRNLWREQFQKSQTGRHRHKTAVLEMGMKYHPIQITNSDAQYLETRKYSVGEIARLFRIPPHLIGDLERATFSNIEQQSLEFVLYTLTPWLTRWEESIRYTFLEPQDGLNVEFPFKAMLRGDAAARAAYYHNGILDGWMTRNEARLAESMNPLDGLDEPLRPLNMVEENEAEKAENEPPETPEQKPPGNLPAPPQPTNAPGVPKVVPKGDLHADMRFFALARANAERIARKETAMVQAALRAPDSDTALVELYEKHVTFIEQALSVPRDEALAYCTQRLDFLQTQGRSIEVDLFNDSACMQLTRLALEGTIYETRAAD</sequence>
<feature type="compositionally biased region" description="Pro residues" evidence="1">
    <location>
        <begin position="400"/>
        <end position="418"/>
    </location>
</feature>
<dbReference type="AlphaFoldDB" id="A0A5B0HL06"/>
<gene>
    <name evidence="2" type="ORF">FVF58_01030</name>
</gene>
<name>A0A5B0HL06_9BURK</name>
<reference evidence="2 3" key="1">
    <citation type="submission" date="2019-08" db="EMBL/GenBank/DDBJ databases">
        <title>Paraburkholderia sp. DCY113.</title>
        <authorList>
            <person name="Kang J."/>
        </authorList>
    </citation>
    <scope>NUCLEOTIDE SEQUENCE [LARGE SCALE GENOMIC DNA]</scope>
    <source>
        <strain evidence="2 3">DCY113</strain>
    </source>
</reference>
<dbReference type="InterPro" id="IPR006944">
    <property type="entry name" value="Phage/GTA_portal"/>
</dbReference>
<feature type="region of interest" description="Disordered" evidence="1">
    <location>
        <begin position="390"/>
        <end position="425"/>
    </location>
</feature>
<evidence type="ECO:0000313" key="2">
    <source>
        <dbReference type="EMBL" id="KAA1015966.1"/>
    </source>
</evidence>
<dbReference type="Gene3D" id="3.40.140.120">
    <property type="match status" value="1"/>
</dbReference>
<dbReference type="Pfam" id="PF04860">
    <property type="entry name" value="Phage_portal"/>
    <property type="match status" value="1"/>
</dbReference>
<dbReference type="EMBL" id="VTUZ01000001">
    <property type="protein sequence ID" value="KAA1015966.1"/>
    <property type="molecule type" value="Genomic_DNA"/>
</dbReference>
<protein>
    <submittedName>
        <fullName evidence="2">Phage portal protein</fullName>
    </submittedName>
</protein>